<name>A0ABW5B037_9FLAO</name>
<protein>
    <submittedName>
        <fullName evidence="2">NUDIX domain-containing protein</fullName>
    </submittedName>
</protein>
<dbReference type="Proteomes" id="UP001597344">
    <property type="component" value="Unassembled WGS sequence"/>
</dbReference>
<evidence type="ECO:0000259" key="1">
    <source>
        <dbReference type="PROSITE" id="PS51462"/>
    </source>
</evidence>
<evidence type="ECO:0000313" key="2">
    <source>
        <dbReference type="EMBL" id="MFD2188127.1"/>
    </source>
</evidence>
<dbReference type="Pfam" id="PF00293">
    <property type="entry name" value="NUDIX"/>
    <property type="match status" value="1"/>
</dbReference>
<sequence>MADELIDILDKTGKPTGEIQLKSKAHALGLYHASVHIWLYTKKREILFQKRADNKNTFPKLWDVSVAGHIAAGESPENSAIREIAEEIGLYATKDKLKFIGTHLAEKIPRKGVFDNEFHHIYLLELTIPIQKLTLQKEEVSDVRLLKIDVLKNIIENPKKNKDFVPHSVAYYKFTFEHLKRQLNSRV</sequence>
<dbReference type="RefSeq" id="WP_378321143.1">
    <property type="nucleotide sequence ID" value="NZ_JBHUHY010000016.1"/>
</dbReference>
<organism evidence="2 3">
    <name type="scientific">Aquimarina celericrescens</name>
    <dbReference type="NCBI Taxonomy" id="1964542"/>
    <lineage>
        <taxon>Bacteria</taxon>
        <taxon>Pseudomonadati</taxon>
        <taxon>Bacteroidota</taxon>
        <taxon>Flavobacteriia</taxon>
        <taxon>Flavobacteriales</taxon>
        <taxon>Flavobacteriaceae</taxon>
        <taxon>Aquimarina</taxon>
    </lineage>
</organism>
<dbReference type="PANTHER" id="PTHR10885:SF20">
    <property type="entry name" value="NUDIX HYDROLASE DOMAIN-CONTAINING PROTEIN"/>
    <property type="match status" value="1"/>
</dbReference>
<dbReference type="Gene3D" id="3.90.79.10">
    <property type="entry name" value="Nucleoside Triphosphate Pyrophosphohydrolase"/>
    <property type="match status" value="1"/>
</dbReference>
<dbReference type="CDD" id="cd04692">
    <property type="entry name" value="NUDIX_Hydrolase"/>
    <property type="match status" value="1"/>
</dbReference>
<gene>
    <name evidence="2" type="ORF">ACFSJT_15090</name>
</gene>
<proteinExistence type="predicted"/>
<keyword evidence="3" id="KW-1185">Reference proteome</keyword>
<dbReference type="InterPro" id="IPR015797">
    <property type="entry name" value="NUDIX_hydrolase-like_dom_sf"/>
</dbReference>
<dbReference type="PANTHER" id="PTHR10885">
    <property type="entry name" value="ISOPENTENYL-DIPHOSPHATE DELTA-ISOMERASE"/>
    <property type="match status" value="1"/>
</dbReference>
<dbReference type="InterPro" id="IPR000086">
    <property type="entry name" value="NUDIX_hydrolase_dom"/>
</dbReference>
<reference evidence="3" key="1">
    <citation type="journal article" date="2019" name="Int. J. Syst. Evol. Microbiol.">
        <title>The Global Catalogue of Microorganisms (GCM) 10K type strain sequencing project: providing services to taxonomists for standard genome sequencing and annotation.</title>
        <authorList>
            <consortium name="The Broad Institute Genomics Platform"/>
            <consortium name="The Broad Institute Genome Sequencing Center for Infectious Disease"/>
            <person name="Wu L."/>
            <person name="Ma J."/>
        </authorList>
    </citation>
    <scope>NUCLEOTIDE SEQUENCE [LARGE SCALE GENOMIC DNA]</scope>
    <source>
        <strain evidence="3">DT92</strain>
    </source>
</reference>
<dbReference type="PROSITE" id="PS51462">
    <property type="entry name" value="NUDIX"/>
    <property type="match status" value="1"/>
</dbReference>
<feature type="domain" description="Nudix hydrolase" evidence="1">
    <location>
        <begin position="30"/>
        <end position="177"/>
    </location>
</feature>
<accession>A0ABW5B037</accession>
<comment type="caution">
    <text evidence="2">The sequence shown here is derived from an EMBL/GenBank/DDBJ whole genome shotgun (WGS) entry which is preliminary data.</text>
</comment>
<dbReference type="SUPFAM" id="SSF55811">
    <property type="entry name" value="Nudix"/>
    <property type="match status" value="1"/>
</dbReference>
<dbReference type="EMBL" id="JBHUHY010000016">
    <property type="protein sequence ID" value="MFD2188127.1"/>
    <property type="molecule type" value="Genomic_DNA"/>
</dbReference>
<evidence type="ECO:0000313" key="3">
    <source>
        <dbReference type="Proteomes" id="UP001597344"/>
    </source>
</evidence>